<dbReference type="OrthoDB" id="1121317at2"/>
<dbReference type="Proteomes" id="UP000031572">
    <property type="component" value="Unassembled WGS sequence"/>
</dbReference>
<dbReference type="AlphaFoldDB" id="A0A0C1YM62"/>
<organism evidence="1 2">
    <name type="scientific">Noviherbaspirillum autotrophicum</name>
    <dbReference type="NCBI Taxonomy" id="709839"/>
    <lineage>
        <taxon>Bacteria</taxon>
        <taxon>Pseudomonadati</taxon>
        <taxon>Pseudomonadota</taxon>
        <taxon>Betaproteobacteria</taxon>
        <taxon>Burkholderiales</taxon>
        <taxon>Oxalobacteraceae</taxon>
        <taxon>Noviherbaspirillum</taxon>
    </lineage>
</organism>
<dbReference type="RefSeq" id="WP_040040418.1">
    <property type="nucleotide sequence ID" value="NZ_JWJG01000028.1"/>
</dbReference>
<gene>
    <name evidence="1" type="ORF">TSA66_13545</name>
</gene>
<accession>A0A0C1YM62</accession>
<protein>
    <submittedName>
        <fullName evidence="1">Uncharacterized protein</fullName>
    </submittedName>
</protein>
<dbReference type="EMBL" id="JWJG01000028">
    <property type="protein sequence ID" value="KIF81597.1"/>
    <property type="molecule type" value="Genomic_DNA"/>
</dbReference>
<dbReference type="STRING" id="709839.TSA66_13545"/>
<reference evidence="1 2" key="1">
    <citation type="submission" date="2014-12" db="EMBL/GenBank/DDBJ databases">
        <title>Denitrispirillum autotrophicum gen. nov., sp. nov., Denitrifying, Facultatively Autotrophic Bacteria Isolated from Rice Paddy Soil.</title>
        <authorList>
            <person name="Ishii S."/>
            <person name="Ashida N."/>
            <person name="Ohno H."/>
            <person name="Otsuka S."/>
            <person name="Yokota A."/>
            <person name="Senoo K."/>
        </authorList>
    </citation>
    <scope>NUCLEOTIDE SEQUENCE [LARGE SCALE GENOMIC DNA]</scope>
    <source>
        <strain evidence="1 2">TSA66</strain>
    </source>
</reference>
<proteinExistence type="predicted"/>
<comment type="caution">
    <text evidence="1">The sequence shown here is derived from an EMBL/GenBank/DDBJ whole genome shotgun (WGS) entry which is preliminary data.</text>
</comment>
<name>A0A0C1YM62_9BURK</name>
<evidence type="ECO:0000313" key="2">
    <source>
        <dbReference type="Proteomes" id="UP000031572"/>
    </source>
</evidence>
<keyword evidence="2" id="KW-1185">Reference proteome</keyword>
<sequence>MFLDVETRPGLHGDKEPVAFMLGDKRIEVVEILDRWIGGDHSYFKIQTSDQATYILRFEPLLNRWQLTLFKAHF</sequence>
<evidence type="ECO:0000313" key="1">
    <source>
        <dbReference type="EMBL" id="KIF81597.1"/>
    </source>
</evidence>